<dbReference type="SUPFAM" id="SSF52540">
    <property type="entry name" value="P-loop containing nucleoside triphosphate hydrolases"/>
    <property type="match status" value="1"/>
</dbReference>
<evidence type="ECO:0000313" key="1">
    <source>
        <dbReference type="EMBL" id="MCB8882674.1"/>
    </source>
</evidence>
<comment type="caution">
    <text evidence="1">The sequence shown here is derived from an EMBL/GenBank/DDBJ whole genome shotgun (WGS) entry which is preliminary data.</text>
</comment>
<dbReference type="Proteomes" id="UP000721844">
    <property type="component" value="Unassembled WGS sequence"/>
</dbReference>
<gene>
    <name evidence="1" type="ORF">ACELLULO517_20690</name>
</gene>
<evidence type="ECO:0000313" key="2">
    <source>
        <dbReference type="Proteomes" id="UP000721844"/>
    </source>
</evidence>
<dbReference type="Pfam" id="PF13469">
    <property type="entry name" value="Sulfotransfer_3"/>
    <property type="match status" value="1"/>
</dbReference>
<dbReference type="InterPro" id="IPR027417">
    <property type="entry name" value="P-loop_NTPase"/>
</dbReference>
<dbReference type="AlphaFoldDB" id="A0A964E5M5"/>
<organism evidence="1 2">
    <name type="scientific">Acidisoma cellulosilyticum</name>
    <dbReference type="NCBI Taxonomy" id="2802395"/>
    <lineage>
        <taxon>Bacteria</taxon>
        <taxon>Pseudomonadati</taxon>
        <taxon>Pseudomonadota</taxon>
        <taxon>Alphaproteobacteria</taxon>
        <taxon>Acetobacterales</taxon>
        <taxon>Acidocellaceae</taxon>
        <taxon>Acidisoma</taxon>
    </lineage>
</organism>
<dbReference type="EMBL" id="JAESVA010000008">
    <property type="protein sequence ID" value="MCB8882674.1"/>
    <property type="molecule type" value="Genomic_DNA"/>
</dbReference>
<name>A0A964E5M5_9PROT</name>
<sequence>MHFISGLPRSGSTLLSAVLLQNPIIHAGITSPLGSMTNAMMREMGQGNETAVFIDDRQREAVLRGLFDNYYEAIHPRQTVIDTNRLWCTKLHMIAGLFPQAKVICCVRNIAWIIDSVERLVRANRWELSKIFDFDTAGSVYSRAEGLASRSGMVGYAYNAVKEAMHSDESDRLLLLRYETLTEDPGAAIGAVYDFLGLEPFLHDFDNIFFETQEFDARLGTPGLHTVGRTVRRNERTTVLPPDLWNRYSGDSVWLDPVFNTRGVRII</sequence>
<dbReference type="Gene3D" id="3.40.50.300">
    <property type="entry name" value="P-loop containing nucleotide triphosphate hydrolases"/>
    <property type="match status" value="1"/>
</dbReference>
<accession>A0A964E5M5</accession>
<protein>
    <submittedName>
        <fullName evidence="1">Sulfotransferase</fullName>
    </submittedName>
</protein>
<proteinExistence type="predicted"/>
<reference evidence="1 2" key="1">
    <citation type="journal article" date="2021" name="Microorganisms">
        <title>Acidisoma silvae sp. nov. and Acidisomacellulosilytica sp. nov., Two Acidophilic Bacteria Isolated from Decaying Wood, Hydrolyzing Cellulose and Producing Poly-3-hydroxybutyrate.</title>
        <authorList>
            <person name="Mieszkin S."/>
            <person name="Pouder E."/>
            <person name="Uroz S."/>
            <person name="Simon-Colin C."/>
            <person name="Alain K."/>
        </authorList>
    </citation>
    <scope>NUCLEOTIDE SEQUENCE [LARGE SCALE GENOMIC DNA]</scope>
    <source>
        <strain evidence="1 2">HW T5.17</strain>
    </source>
</reference>
<keyword evidence="2" id="KW-1185">Reference proteome</keyword>